<evidence type="ECO:0000256" key="5">
    <source>
        <dbReference type="ARBA" id="ARBA00022827"/>
    </source>
</evidence>
<keyword evidence="6" id="KW-0521">NADP</keyword>
<feature type="transmembrane region" description="Helical" evidence="13">
    <location>
        <begin position="165"/>
        <end position="185"/>
    </location>
</feature>
<dbReference type="Pfam" id="PF01794">
    <property type="entry name" value="Ferric_reduct"/>
    <property type="match status" value="1"/>
</dbReference>
<keyword evidence="7" id="KW-0249">Electron transport</keyword>
<feature type="domain" description="Ferric oxidoreductase" evidence="14">
    <location>
        <begin position="95"/>
        <end position="211"/>
    </location>
</feature>
<evidence type="ECO:0000256" key="4">
    <source>
        <dbReference type="ARBA" id="ARBA00022692"/>
    </source>
</evidence>
<evidence type="ECO:0000259" key="14">
    <source>
        <dbReference type="Pfam" id="PF01794"/>
    </source>
</evidence>
<gene>
    <name evidence="16" type="ORF">LODBEIA_P46090</name>
</gene>
<dbReference type="EMBL" id="OZ022409">
    <property type="protein sequence ID" value="CAK9440544.1"/>
    <property type="molecule type" value="Genomic_DNA"/>
</dbReference>
<evidence type="ECO:0000256" key="13">
    <source>
        <dbReference type="SAM" id="Phobius"/>
    </source>
</evidence>
<feature type="transmembrane region" description="Helical" evidence="13">
    <location>
        <begin position="192"/>
        <end position="213"/>
    </location>
</feature>
<dbReference type="SFLD" id="SFLDF00463">
    <property type="entry name" value="AIM14"/>
    <property type="match status" value="1"/>
</dbReference>
<keyword evidence="9" id="KW-0560">Oxidoreductase</keyword>
<evidence type="ECO:0008006" key="18">
    <source>
        <dbReference type="Google" id="ProtNLM"/>
    </source>
</evidence>
<accession>A0ABP0ZT65</accession>
<dbReference type="PANTHER" id="PTHR11972">
    <property type="entry name" value="NADPH OXIDASE"/>
    <property type="match status" value="1"/>
</dbReference>
<evidence type="ECO:0000256" key="3">
    <source>
        <dbReference type="ARBA" id="ARBA00022630"/>
    </source>
</evidence>
<evidence type="ECO:0000256" key="1">
    <source>
        <dbReference type="ARBA" id="ARBA00004141"/>
    </source>
</evidence>
<organism evidence="16 17">
    <name type="scientific">Lodderomyces beijingensis</name>
    <dbReference type="NCBI Taxonomy" id="1775926"/>
    <lineage>
        <taxon>Eukaryota</taxon>
        <taxon>Fungi</taxon>
        <taxon>Dikarya</taxon>
        <taxon>Ascomycota</taxon>
        <taxon>Saccharomycotina</taxon>
        <taxon>Pichiomycetes</taxon>
        <taxon>Debaryomycetaceae</taxon>
        <taxon>Candida/Lodderomyces clade</taxon>
        <taxon>Lodderomyces</taxon>
    </lineage>
</organism>
<keyword evidence="2" id="KW-0813">Transport</keyword>
<protein>
    <recommendedName>
        <fullName evidence="18">Metalloreductase AIM14</fullName>
    </recommendedName>
</protein>
<dbReference type="SUPFAM" id="SSF52343">
    <property type="entry name" value="Ferredoxin reductase-like, C-terminal NADP-linked domain"/>
    <property type="match status" value="1"/>
</dbReference>
<dbReference type="SFLD" id="SFLDG01168">
    <property type="entry name" value="Ferric_reductase_subgroup_(FRE"/>
    <property type="match status" value="1"/>
</dbReference>
<evidence type="ECO:0000256" key="9">
    <source>
        <dbReference type="ARBA" id="ARBA00023002"/>
    </source>
</evidence>
<evidence type="ECO:0000259" key="15">
    <source>
        <dbReference type="Pfam" id="PF08030"/>
    </source>
</evidence>
<keyword evidence="5" id="KW-0274">FAD</keyword>
<comment type="subcellular location">
    <subcellularLocation>
        <location evidence="1">Membrane</location>
        <topology evidence="1">Multi-pass membrane protein</topology>
    </subcellularLocation>
</comment>
<dbReference type="RefSeq" id="XP_066831547.1">
    <property type="nucleotide sequence ID" value="XM_066974849.1"/>
</dbReference>
<keyword evidence="3" id="KW-0285">Flavoprotein</keyword>
<proteinExistence type="predicted"/>
<evidence type="ECO:0000256" key="12">
    <source>
        <dbReference type="SAM" id="MobiDB-lite"/>
    </source>
</evidence>
<dbReference type="GeneID" id="92209805"/>
<keyword evidence="17" id="KW-1185">Reference proteome</keyword>
<dbReference type="Proteomes" id="UP001497383">
    <property type="component" value="Chromosome 5"/>
</dbReference>
<evidence type="ECO:0000256" key="8">
    <source>
        <dbReference type="ARBA" id="ARBA00022989"/>
    </source>
</evidence>
<dbReference type="InterPro" id="IPR039261">
    <property type="entry name" value="FNR_nucleotide-bd"/>
</dbReference>
<evidence type="ECO:0000313" key="17">
    <source>
        <dbReference type="Proteomes" id="UP001497383"/>
    </source>
</evidence>
<evidence type="ECO:0000256" key="10">
    <source>
        <dbReference type="ARBA" id="ARBA00023065"/>
    </source>
</evidence>
<dbReference type="CDD" id="cd06186">
    <property type="entry name" value="NOX_Duox_like_FAD_NADP"/>
    <property type="match status" value="1"/>
</dbReference>
<keyword evidence="4 13" id="KW-0812">Transmembrane</keyword>
<reference evidence="16 17" key="1">
    <citation type="submission" date="2024-03" db="EMBL/GenBank/DDBJ databases">
        <authorList>
            <person name="Brejova B."/>
        </authorList>
    </citation>
    <scope>NUCLEOTIDE SEQUENCE [LARGE SCALE GENOMIC DNA]</scope>
    <source>
        <strain evidence="16 17">CBS 14171</strain>
    </source>
</reference>
<keyword evidence="11 13" id="KW-0472">Membrane</keyword>
<evidence type="ECO:0000256" key="2">
    <source>
        <dbReference type="ARBA" id="ARBA00022448"/>
    </source>
</evidence>
<evidence type="ECO:0000256" key="7">
    <source>
        <dbReference type="ARBA" id="ARBA00022982"/>
    </source>
</evidence>
<sequence length="524" mass="59611">MVELEARHGDHHFVNVKYGYIIFALSLAQVLLHIFFKFIFIKRWEKSGLFSSRLSFLASPPTWLSMTLWVIIILAVAQYHIGVLSENYITLAKRLGRVSYSLVPLNIYLVLRFPYSANLSCGYYLQSLNLHKWMSRLIFLLALLHGAAFTYKWTATGTLSKFFKLWNFLGLLVLVPFILLIVVSVRVMRRKWYSGFYIIHNITAWFMVVLISLHARPGVLPFAIVALALLALQLYLRFTAYRVNSVKSITTPTSSLQIIQIPTPLVFPVWLPASHIRLNYSFSNIKSWTGATHPFTIASTYEDASPILTLITRKTQFEFNPSSAYLLSGPYPALPAPFFSDLQMCNIICGGSGISFALPIFQYLKVHSPKVPVQMVWCVRNSSDLFIRNHLDMEEVEVYVTGVNDQITTPEFVISDEHEENHGLLGGDEIELRSMKSGNGDNRDGDGDNAEIDLDTEGKSIDERKLCCRQGRPKLHEAFAINNNVTYDVRHSWVLACGPDGLIKDAQIWAKDHGFNFFSEKYEM</sequence>
<dbReference type="InterPro" id="IPR013130">
    <property type="entry name" value="Fe3_Rdtase_TM_dom"/>
</dbReference>
<feature type="transmembrane region" description="Helical" evidence="13">
    <location>
        <begin position="219"/>
        <end position="238"/>
    </location>
</feature>
<feature type="domain" description="Ferric reductase NAD binding" evidence="15">
    <location>
        <begin position="347"/>
        <end position="506"/>
    </location>
</feature>
<dbReference type="Pfam" id="PF08030">
    <property type="entry name" value="NAD_binding_6"/>
    <property type="match status" value="1"/>
</dbReference>
<dbReference type="SFLD" id="SFLDS00052">
    <property type="entry name" value="Ferric_Reductase_Domain"/>
    <property type="match status" value="1"/>
</dbReference>
<keyword evidence="10" id="KW-0406">Ion transport</keyword>
<dbReference type="Gene3D" id="3.40.50.80">
    <property type="entry name" value="Nucleotide-binding domain of ferredoxin-NADP reductase (FNR) module"/>
    <property type="match status" value="1"/>
</dbReference>
<feature type="transmembrane region" description="Helical" evidence="13">
    <location>
        <begin position="20"/>
        <end position="41"/>
    </location>
</feature>
<dbReference type="InterPro" id="IPR050369">
    <property type="entry name" value="RBOH/FRE"/>
</dbReference>
<feature type="transmembrane region" description="Helical" evidence="13">
    <location>
        <begin position="62"/>
        <end position="81"/>
    </location>
</feature>
<dbReference type="InterPro" id="IPR013121">
    <property type="entry name" value="Fe_red_NAD-bd_6"/>
</dbReference>
<feature type="region of interest" description="Disordered" evidence="12">
    <location>
        <begin position="435"/>
        <end position="455"/>
    </location>
</feature>
<feature type="transmembrane region" description="Helical" evidence="13">
    <location>
        <begin position="137"/>
        <end position="153"/>
    </location>
</feature>
<keyword evidence="8 13" id="KW-1133">Transmembrane helix</keyword>
<evidence type="ECO:0000256" key="11">
    <source>
        <dbReference type="ARBA" id="ARBA00023136"/>
    </source>
</evidence>
<dbReference type="PANTHER" id="PTHR11972:SF198">
    <property type="entry name" value="METALLOREDUCTASE AIM14-RELATED"/>
    <property type="match status" value="1"/>
</dbReference>
<name>A0ABP0ZT65_9ASCO</name>
<evidence type="ECO:0000313" key="16">
    <source>
        <dbReference type="EMBL" id="CAK9440544.1"/>
    </source>
</evidence>
<evidence type="ECO:0000256" key="6">
    <source>
        <dbReference type="ARBA" id="ARBA00022857"/>
    </source>
</evidence>